<gene>
    <name evidence="2" type="ORF">CPB83DRAFT_769882</name>
</gene>
<evidence type="ECO:0000313" key="2">
    <source>
        <dbReference type="EMBL" id="KAF9526600.1"/>
    </source>
</evidence>
<feature type="region of interest" description="Disordered" evidence="1">
    <location>
        <begin position="21"/>
        <end position="43"/>
    </location>
</feature>
<organism evidence="2 3">
    <name type="scientific">Crepidotus variabilis</name>
    <dbReference type="NCBI Taxonomy" id="179855"/>
    <lineage>
        <taxon>Eukaryota</taxon>
        <taxon>Fungi</taxon>
        <taxon>Dikarya</taxon>
        <taxon>Basidiomycota</taxon>
        <taxon>Agaricomycotina</taxon>
        <taxon>Agaricomycetes</taxon>
        <taxon>Agaricomycetidae</taxon>
        <taxon>Agaricales</taxon>
        <taxon>Agaricineae</taxon>
        <taxon>Crepidotaceae</taxon>
        <taxon>Crepidotus</taxon>
    </lineage>
</organism>
<comment type="caution">
    <text evidence="2">The sequence shown here is derived from an EMBL/GenBank/DDBJ whole genome shotgun (WGS) entry which is preliminary data.</text>
</comment>
<dbReference type="AlphaFoldDB" id="A0A9P6ECR4"/>
<dbReference type="OrthoDB" id="3252135at2759"/>
<keyword evidence="3" id="KW-1185">Reference proteome</keyword>
<sequence>MQLEHPSCLSRLPSYGSLLRSNEVTSQSPEIEPPRYSTQPTLNEETVAYTPRHSESRGPDSSFIKQWSQATLILKHQEEDQRLPTYGRNSIIEGELGLKNPDRVTSVSIKLFGQMASTAVDSECLSFGLCSNQKIVWKREDGDSQIQRCPSILPISLRFPSSYAWGGKEYRMPPSFEATFLGVPALIVRVQYTLYVTITRTRSWKPSWIASKTYVTLVNYRPRTRPARPIVMLETVVSSIKPHPEEWTQIITKMDVRSEFANAKSIECHIFIPSVQTFAINDSVPFHIQLIGTLTSLRELLPPTSPQLLLPGEQRIQRRASVDHRKTPSIRVFIERQVVVEANNRRKFKSFTVGQGDMWPVPPLPSAITQGSSRNDENPDTEYSVDWQGKLKCWDEVRAGGFAVSHLCVKDFLHLSLTPPNPRSSFLAPLQLSHPIRFVTDPWIDNAVAHPSDR</sequence>
<evidence type="ECO:0000256" key="1">
    <source>
        <dbReference type="SAM" id="MobiDB-lite"/>
    </source>
</evidence>
<name>A0A9P6ECR4_9AGAR</name>
<dbReference type="Proteomes" id="UP000807306">
    <property type="component" value="Unassembled WGS sequence"/>
</dbReference>
<accession>A0A9P6ECR4</accession>
<dbReference type="EMBL" id="MU157869">
    <property type="protein sequence ID" value="KAF9526600.1"/>
    <property type="molecule type" value="Genomic_DNA"/>
</dbReference>
<protein>
    <submittedName>
        <fullName evidence="2">Uncharacterized protein</fullName>
    </submittedName>
</protein>
<reference evidence="2" key="1">
    <citation type="submission" date="2020-11" db="EMBL/GenBank/DDBJ databases">
        <authorList>
            <consortium name="DOE Joint Genome Institute"/>
            <person name="Ahrendt S."/>
            <person name="Riley R."/>
            <person name="Andreopoulos W."/>
            <person name="Labutti K."/>
            <person name="Pangilinan J."/>
            <person name="Ruiz-Duenas F.J."/>
            <person name="Barrasa J.M."/>
            <person name="Sanchez-Garcia M."/>
            <person name="Camarero S."/>
            <person name="Miyauchi S."/>
            <person name="Serrano A."/>
            <person name="Linde D."/>
            <person name="Babiker R."/>
            <person name="Drula E."/>
            <person name="Ayuso-Fernandez I."/>
            <person name="Pacheco R."/>
            <person name="Padilla G."/>
            <person name="Ferreira P."/>
            <person name="Barriuso J."/>
            <person name="Kellner H."/>
            <person name="Castanera R."/>
            <person name="Alfaro M."/>
            <person name="Ramirez L."/>
            <person name="Pisabarro A.G."/>
            <person name="Kuo A."/>
            <person name="Tritt A."/>
            <person name="Lipzen A."/>
            <person name="He G."/>
            <person name="Yan M."/>
            <person name="Ng V."/>
            <person name="Cullen D."/>
            <person name="Martin F."/>
            <person name="Rosso M.-N."/>
            <person name="Henrissat B."/>
            <person name="Hibbett D."/>
            <person name="Martinez A.T."/>
            <person name="Grigoriev I.V."/>
        </authorList>
    </citation>
    <scope>NUCLEOTIDE SEQUENCE</scope>
    <source>
        <strain evidence="2">CBS 506.95</strain>
    </source>
</reference>
<proteinExistence type="predicted"/>
<evidence type="ECO:0000313" key="3">
    <source>
        <dbReference type="Proteomes" id="UP000807306"/>
    </source>
</evidence>